<dbReference type="PANTHER" id="PTHR30195">
    <property type="entry name" value="TYPE I SITE-SPECIFIC DEOXYRIBONUCLEASE PROTEIN SUBUNIT M AND R"/>
    <property type="match status" value="1"/>
</dbReference>
<evidence type="ECO:0000256" key="4">
    <source>
        <dbReference type="ARBA" id="ARBA00022722"/>
    </source>
</evidence>
<dbReference type="EC" id="3.1.21.3" evidence="11"/>
<comment type="caution">
    <text evidence="13">The sequence shown here is derived from an EMBL/GenBank/DDBJ whole genome shotgun (WGS) entry which is preliminary data.</text>
</comment>
<evidence type="ECO:0000256" key="9">
    <source>
        <dbReference type="ARBA" id="ARBA00022840"/>
    </source>
</evidence>
<feature type="domain" description="Helicase ATP-binding" evidence="12">
    <location>
        <begin position="282"/>
        <end position="441"/>
    </location>
</feature>
<dbReference type="GO" id="GO:0009035">
    <property type="term" value="F:type I site-specific deoxyribonuclease activity"/>
    <property type="evidence" value="ECO:0007669"/>
    <property type="project" value="UniProtKB-EC"/>
</dbReference>
<gene>
    <name evidence="13" type="ORF">G6034_14475</name>
</gene>
<dbReference type="InterPro" id="IPR040980">
    <property type="entry name" value="SWI2_SNF2"/>
</dbReference>
<evidence type="ECO:0000256" key="7">
    <source>
        <dbReference type="ARBA" id="ARBA00022759"/>
    </source>
</evidence>
<protein>
    <recommendedName>
        <fullName evidence="11">Type I restriction enzyme endonuclease subunit</fullName>
        <shortName evidence="11">R protein</shortName>
        <ecNumber evidence="11">3.1.21.3</ecNumber>
    </recommendedName>
</protein>
<comment type="function">
    <text evidence="11">Subunit R is required for both nuclease and ATPase activities, but not for modification.</text>
</comment>
<dbReference type="AlphaFoldDB" id="A0A7Y7IIX2"/>
<dbReference type="Pfam" id="PF04313">
    <property type="entry name" value="HSDR_N"/>
    <property type="match status" value="1"/>
</dbReference>
<evidence type="ECO:0000313" key="14">
    <source>
        <dbReference type="Proteomes" id="UP000543556"/>
    </source>
</evidence>
<dbReference type="NCBIfam" id="TIGR00348">
    <property type="entry name" value="hsdR"/>
    <property type="match status" value="1"/>
</dbReference>
<evidence type="ECO:0000256" key="1">
    <source>
        <dbReference type="ARBA" id="ARBA00000851"/>
    </source>
</evidence>
<dbReference type="GO" id="GO:0003677">
    <property type="term" value="F:DNA binding"/>
    <property type="evidence" value="ECO:0007669"/>
    <property type="project" value="UniProtKB-KW"/>
</dbReference>
<dbReference type="InterPro" id="IPR055180">
    <property type="entry name" value="HsdR_RecA-like_helicase_dom_2"/>
</dbReference>
<comment type="similarity">
    <text evidence="2 11">Belongs to the HsdR family.</text>
</comment>
<keyword evidence="5 11" id="KW-0547">Nucleotide-binding</keyword>
<dbReference type="PROSITE" id="PS51192">
    <property type="entry name" value="HELICASE_ATP_BIND_1"/>
    <property type="match status" value="1"/>
</dbReference>
<evidence type="ECO:0000256" key="8">
    <source>
        <dbReference type="ARBA" id="ARBA00022801"/>
    </source>
</evidence>
<dbReference type="Proteomes" id="UP000543556">
    <property type="component" value="Unassembled WGS sequence"/>
</dbReference>
<proteinExistence type="inferred from homology"/>
<keyword evidence="6 11" id="KW-0680">Restriction system</keyword>
<comment type="subunit">
    <text evidence="3 11">The type I restriction/modification system is composed of three polypeptides R, M and S.</text>
</comment>
<dbReference type="InterPro" id="IPR027417">
    <property type="entry name" value="P-loop_NTPase"/>
</dbReference>
<name>A0A7Y7IIX2_9MICC</name>
<dbReference type="InterPro" id="IPR007409">
    <property type="entry name" value="Restrct_endonuc_type1_HsdR_N"/>
</dbReference>
<accession>A0A7Y7IIX2</accession>
<dbReference type="InterPro" id="IPR004473">
    <property type="entry name" value="Restrct_endonuc_typeI_HsdR"/>
</dbReference>
<dbReference type="Pfam" id="PF22679">
    <property type="entry name" value="T1R_D3-like"/>
    <property type="match status" value="1"/>
</dbReference>
<organism evidence="13 14">
    <name type="scientific">Arthrobacter wenxiniae</name>
    <dbReference type="NCBI Taxonomy" id="2713570"/>
    <lineage>
        <taxon>Bacteria</taxon>
        <taxon>Bacillati</taxon>
        <taxon>Actinomycetota</taxon>
        <taxon>Actinomycetes</taxon>
        <taxon>Micrococcales</taxon>
        <taxon>Micrococcaceae</taxon>
        <taxon>Arthrobacter</taxon>
    </lineage>
</organism>
<dbReference type="SUPFAM" id="SSF52540">
    <property type="entry name" value="P-loop containing nucleoside triphosphate hydrolases"/>
    <property type="match status" value="2"/>
</dbReference>
<dbReference type="GO" id="GO:0009307">
    <property type="term" value="P:DNA restriction-modification system"/>
    <property type="evidence" value="ECO:0007669"/>
    <property type="project" value="UniProtKB-KW"/>
</dbReference>
<comment type="catalytic activity">
    <reaction evidence="1 11">
        <text>Endonucleolytic cleavage of DNA to give random double-stranded fragments with terminal 5'-phosphates, ATP is simultaneously hydrolyzed.</text>
        <dbReference type="EC" id="3.1.21.3"/>
    </reaction>
</comment>
<keyword evidence="10 11" id="KW-0238">DNA-binding</keyword>
<dbReference type="Pfam" id="PF18766">
    <property type="entry name" value="SWI2_SNF2"/>
    <property type="match status" value="1"/>
</dbReference>
<dbReference type="CDD" id="cd22332">
    <property type="entry name" value="HsdR_N"/>
    <property type="match status" value="1"/>
</dbReference>
<evidence type="ECO:0000256" key="3">
    <source>
        <dbReference type="ARBA" id="ARBA00011296"/>
    </source>
</evidence>
<keyword evidence="7 13" id="KW-0255">Endonuclease</keyword>
<dbReference type="EMBL" id="JAAMFM010000024">
    <property type="protein sequence ID" value="NVM96087.1"/>
    <property type="molecule type" value="Genomic_DNA"/>
</dbReference>
<evidence type="ECO:0000256" key="2">
    <source>
        <dbReference type="ARBA" id="ARBA00008598"/>
    </source>
</evidence>
<evidence type="ECO:0000256" key="10">
    <source>
        <dbReference type="ARBA" id="ARBA00023125"/>
    </source>
</evidence>
<dbReference type="Gene3D" id="3.90.1570.50">
    <property type="match status" value="1"/>
</dbReference>
<dbReference type="InterPro" id="IPR051268">
    <property type="entry name" value="Type-I_R_enzyme_R_subunit"/>
</dbReference>
<evidence type="ECO:0000256" key="6">
    <source>
        <dbReference type="ARBA" id="ARBA00022747"/>
    </source>
</evidence>
<sequence>MAGFNESNTVQRPVLDLLVAAGWKHIPGSQLDRHTEDVLIEVDLQTALARLNPAIAESPERAGELLTPLRSLMLSAREDGLVPTNQHFLEWLRGQKTRRFQGRDGFDPVELIDFQNPANNILVVSDEVTFGTPGHSCRFDLVLWVNGMPLVVVETKTRLDARITWLKAAHEIHAIYEPGWPEFFVPNAFSVATDGKDFHYGAVGQDIESWGVWGSTEEDILPAGWPRVKRSVELLLNPETVLSVIADFTAYELKGKHSGVPRLHKIVPRYPQVEAVRAIHARALHGTKKQGLIHHTQGSGKTLAMLFAAVKLVNEPKLKNPSIILIADRIQLVTQMYRQFLRAGMPSLEAPETAAELRRILSEDRRGIIFTTVHKFKNAGVLNARENIIVLVDEAHRTQEGQLGKFLRAAFPNARFFGFTGTPIANEDRNTYELFGDPDDPNHAMNTYDSDRSIADGTTVPMHVSPRLVDFHIRKADLDKAFDELAAEEGLTEEEQEYVAAKATDTRTFFANPERVRKVCADIIEHFYSTIDPLGMKAQIVAYDRGLCVAYYQELTRQLQSRAQDGATPDTAAVVMSVQPKDPADWQAFRLTDDKEETILNRFRQLGDPLKFIVVTSKLGTGFDAPIEGVMYLDKPMKLHTLYQAITRTNRNWKNPTTGQEKHYGLIVDYIGLGDGFARAMSPANPEHARKDIETDTLLEQFEIEIANVLDRFAGIDRNSSGFESLQAAHDRIPDDKAMERFAAQYGMLQGIWEAAYPDLRLEAHRADYKWLSKVYASVMPADDTRDLLWHRLGAKTLELVHGHIGEVTVNDTGVDVDIADEGTIKRLIEAGVIDPDEGSGDTLVTTAGEVIDNIATRLRKRLEGDNGAHPAYRTLAERLERLRERQLAKAHDSVDFLRDLLDLARDLASAEKAEDDSGAVGLDLLPDPNVGALTQIFEEYKPEGVPVIVGKVVADIDAIVKEVRWDGWNNTKEGDKAVRIAIRKVLARYGLPPSGELFGRAYAYVSENY</sequence>
<dbReference type="GO" id="GO:0005524">
    <property type="term" value="F:ATP binding"/>
    <property type="evidence" value="ECO:0007669"/>
    <property type="project" value="UniProtKB-KW"/>
</dbReference>
<dbReference type="CDD" id="cd18800">
    <property type="entry name" value="SF2_C_EcoR124I-like"/>
    <property type="match status" value="1"/>
</dbReference>
<dbReference type="InterPro" id="IPR014001">
    <property type="entry name" value="Helicase_ATP-bd"/>
</dbReference>
<evidence type="ECO:0000256" key="5">
    <source>
        <dbReference type="ARBA" id="ARBA00022741"/>
    </source>
</evidence>
<evidence type="ECO:0000256" key="11">
    <source>
        <dbReference type="RuleBase" id="RU364115"/>
    </source>
</evidence>
<dbReference type="SMART" id="SM00487">
    <property type="entry name" value="DEXDc"/>
    <property type="match status" value="1"/>
</dbReference>
<keyword evidence="14" id="KW-1185">Reference proteome</keyword>
<dbReference type="Gene3D" id="3.40.50.300">
    <property type="entry name" value="P-loop containing nucleotide triphosphate hydrolases"/>
    <property type="match status" value="2"/>
</dbReference>
<evidence type="ECO:0000259" key="12">
    <source>
        <dbReference type="PROSITE" id="PS51192"/>
    </source>
</evidence>
<keyword evidence="9 11" id="KW-0067">ATP-binding</keyword>
<evidence type="ECO:0000313" key="13">
    <source>
        <dbReference type="EMBL" id="NVM96087.1"/>
    </source>
</evidence>
<dbReference type="PANTHER" id="PTHR30195:SF15">
    <property type="entry name" value="TYPE I RESTRICTION ENZYME HINDI ENDONUCLEASE SUBUNIT"/>
    <property type="match status" value="1"/>
</dbReference>
<keyword evidence="8 11" id="KW-0378">Hydrolase</keyword>
<keyword evidence="4" id="KW-0540">Nuclease</keyword>
<reference evidence="13 14" key="1">
    <citation type="submission" date="2020-02" db="EMBL/GenBank/DDBJ databases">
        <title>Genome sequence of strain AETb3-4.</title>
        <authorList>
            <person name="Gao J."/>
            <person name="Zhang X."/>
        </authorList>
    </citation>
    <scope>NUCLEOTIDE SEQUENCE [LARGE SCALE GENOMIC DNA]</scope>
    <source>
        <strain evidence="13 14">AETb3-4</strain>
    </source>
</reference>